<dbReference type="EMBL" id="FNRM01000006">
    <property type="protein sequence ID" value="SEA81913.1"/>
    <property type="molecule type" value="Genomic_DNA"/>
</dbReference>
<feature type="transmembrane region" description="Helical" evidence="1">
    <location>
        <begin position="117"/>
        <end position="141"/>
    </location>
</feature>
<protein>
    <submittedName>
        <fullName evidence="3">Membrane protein YqaA, SNARE-associated domain</fullName>
    </submittedName>
</protein>
<name>A0A1H4EA52_ALKAM</name>
<evidence type="ECO:0000256" key="1">
    <source>
        <dbReference type="SAM" id="Phobius"/>
    </source>
</evidence>
<feature type="transmembrane region" description="Helical" evidence="1">
    <location>
        <begin position="38"/>
        <end position="58"/>
    </location>
</feature>
<dbReference type="InterPro" id="IPR051311">
    <property type="entry name" value="DedA_domain"/>
</dbReference>
<evidence type="ECO:0000259" key="2">
    <source>
        <dbReference type="Pfam" id="PF09335"/>
    </source>
</evidence>
<accession>A0A1H4EA52</accession>
<dbReference type="STRING" id="152573.SAMN04488051_106309"/>
<gene>
    <name evidence="3" type="ORF">SAMN04488051_106309</name>
</gene>
<dbReference type="Pfam" id="PF09335">
    <property type="entry name" value="VTT_dom"/>
    <property type="match status" value="1"/>
</dbReference>
<keyword evidence="1" id="KW-0472">Membrane</keyword>
<evidence type="ECO:0000313" key="3">
    <source>
        <dbReference type="EMBL" id="SEA81913.1"/>
    </source>
</evidence>
<keyword evidence="1" id="KW-0812">Transmembrane</keyword>
<evidence type="ECO:0000313" key="4">
    <source>
        <dbReference type="Proteomes" id="UP000198773"/>
    </source>
</evidence>
<dbReference type="AlphaFoldDB" id="A0A1H4EA52"/>
<feature type="domain" description="VTT" evidence="2">
    <location>
        <begin position="23"/>
        <end position="137"/>
    </location>
</feature>
<proteinExistence type="predicted"/>
<feature type="transmembrane region" description="Helical" evidence="1">
    <location>
        <begin position="90"/>
        <end position="111"/>
    </location>
</feature>
<organism evidence="3 4">
    <name type="scientific">Alkalimonas amylolytica</name>
    <dbReference type="NCBI Taxonomy" id="152573"/>
    <lineage>
        <taxon>Bacteria</taxon>
        <taxon>Pseudomonadati</taxon>
        <taxon>Pseudomonadota</taxon>
        <taxon>Gammaproteobacteria</taxon>
        <taxon>Alkalimonas</taxon>
    </lineage>
</organism>
<dbReference type="PANTHER" id="PTHR42709">
    <property type="entry name" value="ALKALINE PHOSPHATASE LIKE PROTEIN"/>
    <property type="match status" value="1"/>
</dbReference>
<dbReference type="Proteomes" id="UP000198773">
    <property type="component" value="Unassembled WGS sequence"/>
</dbReference>
<dbReference type="InterPro" id="IPR032816">
    <property type="entry name" value="VTT_dom"/>
</dbReference>
<dbReference type="GO" id="GO:0005886">
    <property type="term" value="C:plasma membrane"/>
    <property type="evidence" value="ECO:0007669"/>
    <property type="project" value="UniProtKB-ARBA"/>
</dbReference>
<reference evidence="3 4" key="1">
    <citation type="submission" date="2016-10" db="EMBL/GenBank/DDBJ databases">
        <authorList>
            <person name="de Groot N.N."/>
        </authorList>
    </citation>
    <scope>NUCLEOTIDE SEQUENCE [LARGE SCALE GENOMIC DNA]</scope>
    <source>
        <strain evidence="3 4">CGMCC 1.3430</strain>
    </source>
</reference>
<dbReference type="PANTHER" id="PTHR42709:SF4">
    <property type="entry name" value="INNER MEMBRANE PROTEIN YQAA"/>
    <property type="match status" value="1"/>
</dbReference>
<sequence>MLAYLTLFVSAFTAATLLPGSSEVLLLALQQQGYLPILLWFFATTGNTLGSCVNWYLGKEVNRFQHKRWFPFTPAQMTAASLRFQRYGSWSLLLSWLPVVGDPLTLIAGVLRVRFSLFLLLVALGKGLRYAVLLGLGMAIFQ</sequence>
<keyword evidence="4" id="KW-1185">Reference proteome</keyword>
<keyword evidence="1" id="KW-1133">Transmembrane helix</keyword>